<evidence type="ECO:0008006" key="3">
    <source>
        <dbReference type="Google" id="ProtNLM"/>
    </source>
</evidence>
<dbReference type="PANTHER" id="PTHR47718">
    <property type="entry name" value="OS01G0519700 PROTEIN"/>
    <property type="match status" value="1"/>
</dbReference>
<evidence type="ECO:0000313" key="2">
    <source>
        <dbReference type="Proteomes" id="UP001188597"/>
    </source>
</evidence>
<organism evidence="1 2">
    <name type="scientific">Escallonia herrerae</name>
    <dbReference type="NCBI Taxonomy" id="1293975"/>
    <lineage>
        <taxon>Eukaryota</taxon>
        <taxon>Viridiplantae</taxon>
        <taxon>Streptophyta</taxon>
        <taxon>Embryophyta</taxon>
        <taxon>Tracheophyta</taxon>
        <taxon>Spermatophyta</taxon>
        <taxon>Magnoliopsida</taxon>
        <taxon>eudicotyledons</taxon>
        <taxon>Gunneridae</taxon>
        <taxon>Pentapetalae</taxon>
        <taxon>asterids</taxon>
        <taxon>campanulids</taxon>
        <taxon>Escalloniales</taxon>
        <taxon>Escalloniaceae</taxon>
        <taxon>Escallonia</taxon>
    </lineage>
</organism>
<dbReference type="Proteomes" id="UP001188597">
    <property type="component" value="Unassembled WGS sequence"/>
</dbReference>
<dbReference type="EMBL" id="JAVXUP010000334">
    <property type="protein sequence ID" value="KAK3030593.1"/>
    <property type="molecule type" value="Genomic_DNA"/>
</dbReference>
<sequence>MKPGEEAVVTPRQCSSIIRVERKNNVRKECDGIIKHFQEKATLDDIYYFAADLARDGSLRSVFWADGRSRASYAQFGDVVVFYTGWVDLNEKYDVKGNFWIQNMYNLLAHWAKSFLNDTFFAGMTASGQSESIHSFFDRMAREKRAHASTSLSRAAPEPEPIAVEFDRNRYWNREALDRFSAQNASPLAPSLRLDTPFFFSI</sequence>
<dbReference type="AlphaFoldDB" id="A0AA88WTB9"/>
<gene>
    <name evidence="1" type="ORF">RJ639_039679</name>
</gene>
<accession>A0AA88WTB9</accession>
<protein>
    <recommendedName>
        <fullName evidence="3">Protein FAR1-RELATED SEQUENCE</fullName>
    </recommendedName>
</protein>
<name>A0AA88WTB9_9ASTE</name>
<dbReference type="PANTHER" id="PTHR47718:SF7">
    <property type="entry name" value="PROTEIN FAR1-RELATED SEQUENCE"/>
    <property type="match status" value="1"/>
</dbReference>
<comment type="caution">
    <text evidence="1">The sequence shown here is derived from an EMBL/GenBank/DDBJ whole genome shotgun (WGS) entry which is preliminary data.</text>
</comment>
<proteinExistence type="predicted"/>
<keyword evidence="2" id="KW-1185">Reference proteome</keyword>
<reference evidence="1" key="1">
    <citation type="submission" date="2022-12" db="EMBL/GenBank/DDBJ databases">
        <title>Draft genome assemblies for two species of Escallonia (Escalloniales).</title>
        <authorList>
            <person name="Chanderbali A."/>
            <person name="Dervinis C."/>
            <person name="Anghel I."/>
            <person name="Soltis D."/>
            <person name="Soltis P."/>
            <person name="Zapata F."/>
        </authorList>
    </citation>
    <scope>NUCLEOTIDE SEQUENCE</scope>
    <source>
        <strain evidence="1">UCBG64.0493</strain>
        <tissue evidence="1">Leaf</tissue>
    </source>
</reference>
<feature type="non-terminal residue" evidence="1">
    <location>
        <position position="1"/>
    </location>
</feature>
<evidence type="ECO:0000313" key="1">
    <source>
        <dbReference type="EMBL" id="KAK3030593.1"/>
    </source>
</evidence>